<dbReference type="RefSeq" id="WP_173778535.1">
    <property type="nucleotide sequence ID" value="NZ_JABSNO010000005.1"/>
</dbReference>
<protein>
    <submittedName>
        <fullName evidence="2">Uncharacterized protein</fullName>
    </submittedName>
</protein>
<feature type="transmembrane region" description="Helical" evidence="1">
    <location>
        <begin position="7"/>
        <end position="26"/>
    </location>
</feature>
<organism evidence="2 3">
    <name type="scientific">Frigoriflavimonas asaccharolytica</name>
    <dbReference type="NCBI Taxonomy" id="2735899"/>
    <lineage>
        <taxon>Bacteria</taxon>
        <taxon>Pseudomonadati</taxon>
        <taxon>Bacteroidota</taxon>
        <taxon>Flavobacteriia</taxon>
        <taxon>Flavobacteriales</taxon>
        <taxon>Weeksellaceae</taxon>
        <taxon>Frigoriflavimonas</taxon>
    </lineage>
</organism>
<dbReference type="Proteomes" id="UP000610746">
    <property type="component" value="Unassembled WGS sequence"/>
</dbReference>
<evidence type="ECO:0000256" key="1">
    <source>
        <dbReference type="SAM" id="Phobius"/>
    </source>
</evidence>
<keyword evidence="1" id="KW-1133">Transmembrane helix</keyword>
<sequence>MKIAQFISLFLIVAGTFLPLVHIPIVGNWNYFKIEPNLAYMVWGFSALAFLGIILDKSKLTRISAIVLILLFIFTIVAVKFKSLDYFSFLPFKSWQESFAGIVKLSYGWILEFSGAILLLFIKKNKSINQ</sequence>
<keyword evidence="3" id="KW-1185">Reference proteome</keyword>
<accession>A0A8J8G5M6</accession>
<gene>
    <name evidence="2" type="ORF">HNQ03_000985</name>
</gene>
<evidence type="ECO:0000313" key="3">
    <source>
        <dbReference type="Proteomes" id="UP000610746"/>
    </source>
</evidence>
<feature type="transmembrane region" description="Helical" evidence="1">
    <location>
        <begin position="38"/>
        <end position="56"/>
    </location>
</feature>
<dbReference type="EMBL" id="JABSNO010000005">
    <property type="protein sequence ID" value="NRS91918.1"/>
    <property type="molecule type" value="Genomic_DNA"/>
</dbReference>
<evidence type="ECO:0000313" key="2">
    <source>
        <dbReference type="EMBL" id="NRS91918.1"/>
    </source>
</evidence>
<name>A0A8J8G5M6_9FLAO</name>
<keyword evidence="1" id="KW-0812">Transmembrane</keyword>
<feature type="transmembrane region" description="Helical" evidence="1">
    <location>
        <begin position="63"/>
        <end position="81"/>
    </location>
</feature>
<comment type="caution">
    <text evidence="2">The sequence shown here is derived from an EMBL/GenBank/DDBJ whole genome shotgun (WGS) entry which is preliminary data.</text>
</comment>
<proteinExistence type="predicted"/>
<keyword evidence="1" id="KW-0472">Membrane</keyword>
<feature type="transmembrane region" description="Helical" evidence="1">
    <location>
        <begin position="101"/>
        <end position="122"/>
    </location>
</feature>
<reference evidence="2" key="1">
    <citation type="submission" date="2020-05" db="EMBL/GenBank/DDBJ databases">
        <title>Genomic Encyclopedia of Type Strains, Phase IV (KMG-V): Genome sequencing to study the core and pangenomes of soil and plant-associated prokaryotes.</title>
        <authorList>
            <person name="Whitman W."/>
        </authorList>
    </citation>
    <scope>NUCLEOTIDE SEQUENCE</scope>
    <source>
        <strain evidence="2">16F</strain>
    </source>
</reference>
<dbReference type="AlphaFoldDB" id="A0A8J8G5M6"/>